<feature type="compositionally biased region" description="Low complexity" evidence="1">
    <location>
        <begin position="192"/>
        <end position="245"/>
    </location>
</feature>
<dbReference type="OrthoDB" id="8068875at2759"/>
<feature type="compositionally biased region" description="Polar residues" evidence="1">
    <location>
        <begin position="1267"/>
        <end position="1278"/>
    </location>
</feature>
<feature type="compositionally biased region" description="Basic and acidic residues" evidence="1">
    <location>
        <begin position="1281"/>
        <end position="1302"/>
    </location>
</feature>
<protein>
    <recommendedName>
        <fullName evidence="2">UBA domain-containing protein</fullName>
    </recommendedName>
</protein>
<evidence type="ECO:0000313" key="3">
    <source>
        <dbReference type="EMBL" id="EDP45066.1"/>
    </source>
</evidence>
<dbReference type="InterPro" id="IPR010309">
    <property type="entry name" value="E3_Ub_ligase_DUF908"/>
</dbReference>
<dbReference type="Gene3D" id="1.25.10.10">
    <property type="entry name" value="Leucine-rich Repeat Variant"/>
    <property type="match status" value="1"/>
</dbReference>
<dbReference type="SUPFAM" id="SSF48371">
    <property type="entry name" value="ARM repeat"/>
    <property type="match status" value="1"/>
</dbReference>
<dbReference type="EMBL" id="AAYY01000001">
    <property type="protein sequence ID" value="EDP45066.1"/>
    <property type="molecule type" value="Genomic_DNA"/>
</dbReference>
<feature type="region of interest" description="Disordered" evidence="1">
    <location>
        <begin position="1267"/>
        <end position="1348"/>
    </location>
</feature>
<dbReference type="PROSITE" id="PS50030">
    <property type="entry name" value="UBA"/>
    <property type="match status" value="1"/>
</dbReference>
<name>A8PRH7_MALGO</name>
<feature type="compositionally biased region" description="Acidic residues" evidence="1">
    <location>
        <begin position="1934"/>
        <end position="1944"/>
    </location>
</feature>
<dbReference type="Pfam" id="PF22562">
    <property type="entry name" value="UBA_7"/>
    <property type="match status" value="1"/>
</dbReference>
<dbReference type="InParanoid" id="A8PRH7"/>
<evidence type="ECO:0000259" key="2">
    <source>
        <dbReference type="PROSITE" id="PS50030"/>
    </source>
</evidence>
<dbReference type="Pfam" id="PF06025">
    <property type="entry name" value="DUF913"/>
    <property type="match status" value="1"/>
</dbReference>
<dbReference type="FunCoup" id="A8PRH7">
    <property type="interactions" value="636"/>
</dbReference>
<keyword evidence="4" id="KW-1185">Reference proteome</keyword>
<reference evidence="3 4" key="1">
    <citation type="journal article" date="2007" name="Proc. Natl. Acad. Sci. U.S.A.">
        <title>Dandruff-associated Malassezia genomes reveal convergent and divergent virulence traits shared with plant and human fungal pathogens.</title>
        <authorList>
            <person name="Xu J."/>
            <person name="Saunders C.W."/>
            <person name="Hu P."/>
            <person name="Grant R.A."/>
            <person name="Boekhout T."/>
            <person name="Kuramae E.E."/>
            <person name="Kronstad J.W."/>
            <person name="Deangelis Y.M."/>
            <person name="Reeder N.L."/>
            <person name="Johnstone K.R."/>
            <person name="Leland M."/>
            <person name="Fieno A.M."/>
            <person name="Begley W.M."/>
            <person name="Sun Y."/>
            <person name="Lacey M.P."/>
            <person name="Chaudhary T."/>
            <person name="Keough T."/>
            <person name="Chu L."/>
            <person name="Sears R."/>
            <person name="Yuan B."/>
            <person name="Dawson T.L.Jr."/>
        </authorList>
    </citation>
    <scope>NUCLEOTIDE SEQUENCE [LARGE SCALE GENOMIC DNA]</scope>
    <source>
        <strain evidence="4">ATCC MYA-4612 / CBS 7966</strain>
    </source>
</reference>
<organism evidence="3 4">
    <name type="scientific">Malassezia globosa (strain ATCC MYA-4612 / CBS 7966)</name>
    <name type="common">Dandruff-associated fungus</name>
    <dbReference type="NCBI Taxonomy" id="425265"/>
    <lineage>
        <taxon>Eukaryota</taxon>
        <taxon>Fungi</taxon>
        <taxon>Dikarya</taxon>
        <taxon>Basidiomycota</taxon>
        <taxon>Ustilaginomycotina</taxon>
        <taxon>Malasseziomycetes</taxon>
        <taxon>Malasseziales</taxon>
        <taxon>Malasseziaceae</taxon>
        <taxon>Malassezia</taxon>
    </lineage>
</organism>
<dbReference type="Pfam" id="PF06012">
    <property type="entry name" value="DUF908"/>
    <property type="match status" value="1"/>
</dbReference>
<gene>
    <name evidence="3" type="ORF">MGL_0055</name>
</gene>
<dbReference type="GeneID" id="5856586"/>
<feature type="compositionally biased region" description="Basic and acidic residues" evidence="1">
    <location>
        <begin position="1903"/>
        <end position="1915"/>
    </location>
</feature>
<dbReference type="VEuPathDB" id="FungiDB:MGL_0055"/>
<dbReference type="InterPro" id="IPR015940">
    <property type="entry name" value="UBA"/>
</dbReference>
<dbReference type="CDD" id="cd14291">
    <property type="entry name" value="UBA1_NUB1_like"/>
    <property type="match status" value="1"/>
</dbReference>
<evidence type="ECO:0000313" key="4">
    <source>
        <dbReference type="Proteomes" id="UP000008837"/>
    </source>
</evidence>
<accession>A8PRH7</accession>
<proteinExistence type="predicted"/>
<dbReference type="SUPFAM" id="SSF46934">
    <property type="entry name" value="UBA-like"/>
    <property type="match status" value="1"/>
</dbReference>
<dbReference type="InterPro" id="IPR016024">
    <property type="entry name" value="ARM-type_fold"/>
</dbReference>
<dbReference type="InterPro" id="IPR011989">
    <property type="entry name" value="ARM-like"/>
</dbReference>
<dbReference type="Gene3D" id="1.10.8.10">
    <property type="entry name" value="DNA helicase RuvA subunit, C-terminal domain"/>
    <property type="match status" value="1"/>
</dbReference>
<dbReference type="InterPro" id="IPR009060">
    <property type="entry name" value="UBA-like_sf"/>
</dbReference>
<dbReference type="InterPro" id="IPR010314">
    <property type="entry name" value="E3_Ub_ligase_DUF913"/>
</dbReference>
<evidence type="ECO:0000256" key="1">
    <source>
        <dbReference type="SAM" id="MobiDB-lite"/>
    </source>
</evidence>
<feature type="region of interest" description="Disordered" evidence="1">
    <location>
        <begin position="1144"/>
        <end position="1163"/>
    </location>
</feature>
<feature type="region of interest" description="Disordered" evidence="1">
    <location>
        <begin position="1903"/>
        <end position="1944"/>
    </location>
</feature>
<comment type="caution">
    <text evidence="3">The sequence shown here is derived from an EMBL/GenBank/DDBJ whole genome shotgun (WGS) entry which is preliminary data.</text>
</comment>
<dbReference type="OMA" id="DCHFSRE"/>
<sequence>MKITKTPKRKPETPADLAALSARIVEEPESSLASCLHSIHQWTWPRGDLYAWIAVLNRFDDILERICHNTPLLPVQTAPFAPHDRDLLVAMLGFTRLLLENCMNRKLYASYEHLNILLGTDDADVLEQLLYLVLRPAQQHSSTGRHELPLNQQRLRILAAAWPPRDAGMEFSDVARIDPPIPATLSSVHVQGYRRAGRSSASSTTQAMTSSNNPTSSSSQPSTPAKLPASSSTSAPVSAPTTASPDEGIRRAVISGLDSTSRTPGDLVQTCDAWDDLSDDDRFELFHKVRIALACHDTSQRRQALVCRLLAIACFVHAAPESFTNTHLFMVEPGIVLRTAALLEPPHTVDDKLRGAALYALDSFRHFRNRLSDVLTAVNASISHGILRQLLHCTIQRLRELAKAESSPPSFDVFVDALMTLIANLATVASGTSMATGAGLVPQMLELACIEAPTNYLVQRTSTRAVGLLDSILYAYPSTFQQFTASHGIDVLVRRVESDMSLEQGPESLPYGRVHVLRQILRLFHHMMTTSGTADALRNLIDTPLVPALRFIMVHKQRFGVHVLAQAISIMATFVHNEPTQLATIQENKLPEAFVRALQDDMEPSFELLTALTPAISALGLNEAGLRLLMESRIVPRIVHVLDDPRYHRVLLDRDNANVFGSSIDELVRHHPSLKEGVLSELIAVVDNIVAQAHAYSPPANPEARCLYVVDEPLHLAARPIRTSHVVLDDPDHTVPEAVPGDDNVPLAAFDVMCRFLEGLFRNVAPCRDFLRCDGLSRLLAFFSSPCVAYNFPASAPADSCVMLLRAMTEESPSTVLSLLLREVKRSLDEFAQLPTDSQPITPVQFRALVRLHTRIQLLSDVCQTFGQSFAFTQSGTKIPLAFLRVLREGGDVATITQLTELFRHAAWDHLHVKASLQDADCSPAMKALQYMSVRIPASILSMLSVITRLFMPRRYADPDFAEAAKNVSNDMGAVLRTWSSLRSDVPESDALAEHTYLHFVLRHLFYDKRTTHGEQAHTLILRAWCELGGDAALVDQVRRISTHFVQGELDNDETSVISHAAGALRSYLDLVLRFVPARTLLDASQTAQLSRDPSFSAHALLVQLRRHALDILAQLWDAPWLSKLPLTPVREVAQSLGMVLYADREDPPPPRPNPPSIVAGASGLPSNLPSALAATLSSASLPVRRPSAAAVSSVDEGRLAQLVEMGFPRGSARRALERCHNNISAATEYILQHPELEDEPDDMPEQLPFPEPDQIANALAGALRAQVSSMDDGQQQPDGHALEHTEDGEQRLSDGHHDSDAPHVSVDAPARRNDTPSVDTDQLTTAGSTEQPTASTPSPNRVALDQGRERMRPNFFLRLLELADTHEPLVFDARHVFVFFSREQEQVDRLWNMVVQRLSFDMTNPVMTVRLHLLALLLTSDRIQPKLPWPTLPHIARNLVTAMEQAPPHKDETETVWLSSALLSLCGILSASEWSEGYAAVPGDATERTAFLDEMRPMLLTLMLRILEHSSQLSDGSLLGVARMLVLLTRDPRTAASMVEQRALPLVLRPLLTRRRFQRASYQRLVIIVLRHMVESGGSLLPLLTNELHVWMNQSSRPRPTEVSSLLKAMGHSVIRSPPTFLDAAASQLELIEFHSMKSPTNLRPRQGAQVPDEPASAQAMYDAVVHMLMNDLVSVREGTTTAPEADADSLISVSDARDTYVFALLQCLVELLSSYMGCKQSFLQYRVHGTTPVLAYFMNELVPIGFLAQYEAEELRKRMTESNWAISVLVALATDPLPLPDATSVPDMLVSIRKALLDALYKALREATQTDGQLEIKFGRLYALSDTCHRLLTARPNTDTTAPKRMEVVLHMAKTMLEKNFVAVLTQALADLDVNMPSLSSLLDSVLRPLEHLTKASIKMARSDRRGSHDKKNCPGGTWNNPCSVARSERGDDGEDPWEPSS</sequence>
<dbReference type="KEGG" id="mgl:MGL_0055"/>
<dbReference type="SMART" id="SM00165">
    <property type="entry name" value="UBA"/>
    <property type="match status" value="1"/>
</dbReference>
<feature type="domain" description="UBA" evidence="2">
    <location>
        <begin position="1194"/>
        <end position="1234"/>
    </location>
</feature>
<feature type="compositionally biased region" description="Polar residues" evidence="1">
    <location>
        <begin position="1316"/>
        <end position="1340"/>
    </location>
</feature>
<dbReference type="RefSeq" id="XP_001732280.1">
    <property type="nucleotide sequence ID" value="XM_001732228.1"/>
</dbReference>
<dbReference type="STRING" id="425265.A8PRH7"/>
<dbReference type="Proteomes" id="UP000008837">
    <property type="component" value="Unassembled WGS sequence"/>
</dbReference>
<feature type="region of interest" description="Disordered" evidence="1">
    <location>
        <begin position="192"/>
        <end position="249"/>
    </location>
</feature>